<dbReference type="AlphaFoldDB" id="A0AAR5PMN1"/>
<evidence type="ECO:0000256" key="1">
    <source>
        <dbReference type="SAM" id="Phobius"/>
    </source>
</evidence>
<keyword evidence="3" id="KW-1185">Reference proteome</keyword>
<evidence type="ECO:0000313" key="3">
    <source>
        <dbReference type="Proteomes" id="UP000019118"/>
    </source>
</evidence>
<feature type="transmembrane region" description="Helical" evidence="1">
    <location>
        <begin position="43"/>
        <end position="61"/>
    </location>
</feature>
<dbReference type="Proteomes" id="UP000019118">
    <property type="component" value="Unassembled WGS sequence"/>
</dbReference>
<proteinExistence type="predicted"/>
<reference evidence="3" key="1">
    <citation type="journal article" date="2013" name="Genome Biol.">
        <title>Draft genome of the mountain pine beetle, Dendroctonus ponderosae Hopkins, a major forest pest.</title>
        <authorList>
            <person name="Keeling C.I."/>
            <person name="Yuen M.M."/>
            <person name="Liao N.Y."/>
            <person name="Docking T.R."/>
            <person name="Chan S.K."/>
            <person name="Taylor G.A."/>
            <person name="Palmquist D.L."/>
            <person name="Jackman S.D."/>
            <person name="Nguyen A."/>
            <person name="Li M."/>
            <person name="Henderson H."/>
            <person name="Janes J.K."/>
            <person name="Zhao Y."/>
            <person name="Pandoh P."/>
            <person name="Moore R."/>
            <person name="Sperling F.A."/>
            <person name="Huber D.P."/>
            <person name="Birol I."/>
            <person name="Jones S.J."/>
            <person name="Bohlmann J."/>
        </authorList>
    </citation>
    <scope>NUCLEOTIDE SEQUENCE</scope>
</reference>
<dbReference type="EnsemblMetazoa" id="XM_019906724.1">
    <property type="protein sequence ID" value="XP_019762283.1"/>
    <property type="gene ID" value="LOC109539120"/>
</dbReference>
<keyword evidence="1" id="KW-1133">Transmembrane helix</keyword>
<name>A0AAR5PMN1_DENPD</name>
<evidence type="ECO:0000313" key="2">
    <source>
        <dbReference type="EnsemblMetazoa" id="XP_019762283.1"/>
    </source>
</evidence>
<keyword evidence="1" id="KW-0472">Membrane</keyword>
<organism evidence="2 3">
    <name type="scientific">Dendroctonus ponderosae</name>
    <name type="common">Mountain pine beetle</name>
    <dbReference type="NCBI Taxonomy" id="77166"/>
    <lineage>
        <taxon>Eukaryota</taxon>
        <taxon>Metazoa</taxon>
        <taxon>Ecdysozoa</taxon>
        <taxon>Arthropoda</taxon>
        <taxon>Hexapoda</taxon>
        <taxon>Insecta</taxon>
        <taxon>Pterygota</taxon>
        <taxon>Neoptera</taxon>
        <taxon>Endopterygota</taxon>
        <taxon>Coleoptera</taxon>
        <taxon>Polyphaga</taxon>
        <taxon>Cucujiformia</taxon>
        <taxon>Curculionidae</taxon>
        <taxon>Scolytinae</taxon>
        <taxon>Dendroctonus</taxon>
    </lineage>
</organism>
<reference evidence="2" key="2">
    <citation type="submission" date="2024-08" db="UniProtKB">
        <authorList>
            <consortium name="EnsemblMetazoa"/>
        </authorList>
    </citation>
    <scope>IDENTIFICATION</scope>
</reference>
<keyword evidence="1" id="KW-0812">Transmembrane</keyword>
<sequence length="171" mass="20185">MFLCIMFELNVKEWSRVFFHITDTSKFGMPPKMSQVIDKCNRFSWIYFLYCCTGIIIYGIINIVDPGPCERWNAEHNIHDVCRTLTPLWWPEDDIEPGLKTIIVICQLISCISYVPPSATLTYIIWEAGELIIAKIHHLKQLFESALDNDKLEIRRARLRFCIQYHQDIMR</sequence>
<accession>A0AAR5PMN1</accession>
<protein>
    <recommendedName>
        <fullName evidence="4">Odorant receptor</fullName>
    </recommendedName>
</protein>
<evidence type="ECO:0008006" key="4">
    <source>
        <dbReference type="Google" id="ProtNLM"/>
    </source>
</evidence>